<name>A0A4Q7UWH6_PSEST</name>
<proteinExistence type="predicted"/>
<sequence length="317" mass="32421">MTIDEHARPLAHVVRGDLVESVHLGHLVLLDAGGAVSERRGDPDAVMFPRSALKPVQAVAMLRAGLDLHGELLALAAASHSGEPEHLDGVRRILSGAGLDESALDNTPDVPLGEAGAAAFRAAGKAPSPIAQNCSGKHAAMLATCVAARWPTEGYRDPSHPLQKLIRSTVDELTGDGAEHVTTDGCGAPLFSSTTTGLARAFARIAVAGPETPEGRVAAAVRAHPWWLGGTGRPVTRFCETVPGLVAKDGAEGVFAGALPDGRALALKVLDGSSRAIPAIVASAVERIGAGSDAVTELGRIDVLGHGVPVGRITAEV</sequence>
<dbReference type="PANTHER" id="PTHR42110:SF1">
    <property type="entry name" value="L-ASPARAGINASE, PUTATIVE (AFU_ORTHOLOGUE AFUA_3G11890)-RELATED"/>
    <property type="match status" value="1"/>
</dbReference>
<gene>
    <name evidence="1" type="ORF">EV383_1366</name>
</gene>
<dbReference type="AlphaFoldDB" id="A0A4Q7UWH6"/>
<keyword evidence="2" id="KW-1185">Reference proteome</keyword>
<evidence type="ECO:0000313" key="1">
    <source>
        <dbReference type="EMBL" id="RZT84523.1"/>
    </source>
</evidence>
<dbReference type="PANTHER" id="PTHR42110">
    <property type="entry name" value="L-ASPARAGINASE, PUTATIVE (AFU_ORTHOLOGUE AFUA_3G11890)-RELATED"/>
    <property type="match status" value="1"/>
</dbReference>
<reference evidence="1 2" key="1">
    <citation type="submission" date="2019-02" db="EMBL/GenBank/DDBJ databases">
        <title>Sequencing the genomes of 1000 actinobacteria strains.</title>
        <authorList>
            <person name="Klenk H.-P."/>
        </authorList>
    </citation>
    <scope>NUCLEOTIDE SEQUENCE [LARGE SCALE GENOMIC DNA]</scope>
    <source>
        <strain evidence="1 2">DSM 45779</strain>
    </source>
</reference>
<dbReference type="Proteomes" id="UP000291591">
    <property type="component" value="Unassembled WGS sequence"/>
</dbReference>
<dbReference type="InterPro" id="IPR010349">
    <property type="entry name" value="Asparaginase_II"/>
</dbReference>
<dbReference type="RefSeq" id="WP_242622942.1">
    <property type="nucleotide sequence ID" value="NZ_SHKL01000001.1"/>
</dbReference>
<dbReference type="Pfam" id="PF06089">
    <property type="entry name" value="Asparaginase_II"/>
    <property type="match status" value="1"/>
</dbReference>
<comment type="caution">
    <text evidence="1">The sequence shown here is derived from an EMBL/GenBank/DDBJ whole genome shotgun (WGS) entry which is preliminary data.</text>
</comment>
<dbReference type="EMBL" id="SHKL01000001">
    <property type="protein sequence ID" value="RZT84523.1"/>
    <property type="molecule type" value="Genomic_DNA"/>
</dbReference>
<organism evidence="1 2">
    <name type="scientific">Pseudonocardia sediminis</name>
    <dbReference type="NCBI Taxonomy" id="1397368"/>
    <lineage>
        <taxon>Bacteria</taxon>
        <taxon>Bacillati</taxon>
        <taxon>Actinomycetota</taxon>
        <taxon>Actinomycetes</taxon>
        <taxon>Pseudonocardiales</taxon>
        <taxon>Pseudonocardiaceae</taxon>
        <taxon>Pseudonocardia</taxon>
    </lineage>
</organism>
<evidence type="ECO:0000313" key="2">
    <source>
        <dbReference type="Proteomes" id="UP000291591"/>
    </source>
</evidence>
<protein>
    <submittedName>
        <fullName evidence="1">Asparaginase</fullName>
    </submittedName>
</protein>
<accession>A0A4Q7UWH6</accession>